<dbReference type="Proteomes" id="UP000054217">
    <property type="component" value="Unassembled WGS sequence"/>
</dbReference>
<reference evidence="2" key="2">
    <citation type="submission" date="2015-01" db="EMBL/GenBank/DDBJ databases">
        <title>Evolutionary Origins and Diversification of the Mycorrhizal Mutualists.</title>
        <authorList>
            <consortium name="DOE Joint Genome Institute"/>
            <consortium name="Mycorrhizal Genomics Consortium"/>
            <person name="Kohler A."/>
            <person name="Kuo A."/>
            <person name="Nagy L.G."/>
            <person name="Floudas D."/>
            <person name="Copeland A."/>
            <person name="Barry K.W."/>
            <person name="Cichocki N."/>
            <person name="Veneault-Fourrey C."/>
            <person name="LaButti K."/>
            <person name="Lindquist E.A."/>
            <person name="Lipzen A."/>
            <person name="Lundell T."/>
            <person name="Morin E."/>
            <person name="Murat C."/>
            <person name="Riley R."/>
            <person name="Ohm R."/>
            <person name="Sun H."/>
            <person name="Tunlid A."/>
            <person name="Henrissat B."/>
            <person name="Grigoriev I.V."/>
            <person name="Hibbett D.S."/>
            <person name="Martin F."/>
        </authorList>
    </citation>
    <scope>NUCLEOTIDE SEQUENCE [LARGE SCALE GENOMIC DNA]</scope>
    <source>
        <strain evidence="2">Marx 270</strain>
    </source>
</reference>
<name>A0A0C3PBZ8_PISTI</name>
<evidence type="ECO:0000313" key="2">
    <source>
        <dbReference type="Proteomes" id="UP000054217"/>
    </source>
</evidence>
<evidence type="ECO:0000313" key="1">
    <source>
        <dbReference type="EMBL" id="KIO05234.1"/>
    </source>
</evidence>
<keyword evidence="2" id="KW-1185">Reference proteome</keyword>
<dbReference type="InParanoid" id="A0A0C3PBZ8"/>
<proteinExistence type="predicted"/>
<dbReference type="AlphaFoldDB" id="A0A0C3PBZ8"/>
<organism evidence="1 2">
    <name type="scientific">Pisolithus tinctorius Marx 270</name>
    <dbReference type="NCBI Taxonomy" id="870435"/>
    <lineage>
        <taxon>Eukaryota</taxon>
        <taxon>Fungi</taxon>
        <taxon>Dikarya</taxon>
        <taxon>Basidiomycota</taxon>
        <taxon>Agaricomycotina</taxon>
        <taxon>Agaricomycetes</taxon>
        <taxon>Agaricomycetidae</taxon>
        <taxon>Boletales</taxon>
        <taxon>Sclerodermatineae</taxon>
        <taxon>Pisolithaceae</taxon>
        <taxon>Pisolithus</taxon>
    </lineage>
</organism>
<protein>
    <submittedName>
        <fullName evidence="1">Uncharacterized protein</fullName>
    </submittedName>
</protein>
<accession>A0A0C3PBZ8</accession>
<sequence length="70" mass="8158">MCIIQPDFDANDEHELEVVHAHCILHGAHLIPVYGHDRLPSDVHHTDALDIFHAYYVNKYIDHHAFEITF</sequence>
<dbReference type="HOGENOM" id="CLU_006344_16_2_1"/>
<dbReference type="OrthoDB" id="3187773at2759"/>
<reference evidence="1 2" key="1">
    <citation type="submission" date="2014-04" db="EMBL/GenBank/DDBJ databases">
        <authorList>
            <consortium name="DOE Joint Genome Institute"/>
            <person name="Kuo A."/>
            <person name="Kohler A."/>
            <person name="Costa M.D."/>
            <person name="Nagy L.G."/>
            <person name="Floudas D."/>
            <person name="Copeland A."/>
            <person name="Barry K.W."/>
            <person name="Cichocki N."/>
            <person name="Veneault-Fourrey C."/>
            <person name="LaButti K."/>
            <person name="Lindquist E.A."/>
            <person name="Lipzen A."/>
            <person name="Lundell T."/>
            <person name="Morin E."/>
            <person name="Murat C."/>
            <person name="Sun H."/>
            <person name="Tunlid A."/>
            <person name="Henrissat B."/>
            <person name="Grigoriev I.V."/>
            <person name="Hibbett D.S."/>
            <person name="Martin F."/>
            <person name="Nordberg H.P."/>
            <person name="Cantor M.N."/>
            <person name="Hua S.X."/>
        </authorList>
    </citation>
    <scope>NUCLEOTIDE SEQUENCE [LARGE SCALE GENOMIC DNA]</scope>
    <source>
        <strain evidence="1 2">Marx 270</strain>
    </source>
</reference>
<dbReference type="EMBL" id="KN831967">
    <property type="protein sequence ID" value="KIO05234.1"/>
    <property type="molecule type" value="Genomic_DNA"/>
</dbReference>
<gene>
    <name evidence="1" type="ORF">M404DRAFT_141441</name>
</gene>